<evidence type="ECO:0000256" key="18">
    <source>
        <dbReference type="PIRSR" id="PIRSR000732-1"/>
    </source>
</evidence>
<evidence type="ECO:0000259" key="21">
    <source>
        <dbReference type="Pfam" id="PF00391"/>
    </source>
</evidence>
<feature type="active site" description="Proton donor" evidence="18">
    <location>
        <position position="500"/>
    </location>
</feature>
<evidence type="ECO:0000256" key="20">
    <source>
        <dbReference type="PIRSR" id="PIRSR000732-3"/>
    </source>
</evidence>
<keyword evidence="9 17" id="KW-0963">Cytoplasm</keyword>
<evidence type="ECO:0000256" key="10">
    <source>
        <dbReference type="ARBA" id="ARBA00022597"/>
    </source>
</evidence>
<evidence type="ECO:0000313" key="24">
    <source>
        <dbReference type="EMBL" id="MBB6626487.1"/>
    </source>
</evidence>
<dbReference type="PRINTS" id="PR01736">
    <property type="entry name" value="PHPHTRNFRASE"/>
</dbReference>
<dbReference type="GO" id="GO:0008965">
    <property type="term" value="F:phosphoenolpyruvate-protein phosphotransferase activity"/>
    <property type="evidence" value="ECO:0007669"/>
    <property type="project" value="UniProtKB-EC"/>
</dbReference>
<feature type="binding site" evidence="19">
    <location>
        <position position="463"/>
    </location>
    <ligand>
        <name>phosphoenolpyruvate</name>
        <dbReference type="ChEBI" id="CHEBI:58702"/>
    </ligand>
</feature>
<evidence type="ECO:0000256" key="15">
    <source>
        <dbReference type="ARBA" id="ARBA00022842"/>
    </source>
</evidence>
<dbReference type="Pfam" id="PF00391">
    <property type="entry name" value="PEP-utilizers"/>
    <property type="match status" value="1"/>
</dbReference>
<feature type="domain" description="PEP-utilising enzyme C-terminal" evidence="22">
    <location>
        <begin position="263"/>
        <end position="537"/>
    </location>
</feature>
<comment type="catalytic activity">
    <reaction evidence="1 17">
        <text>L-histidyl-[protein] + phosphoenolpyruvate = N(pros)-phospho-L-histidyl-[protein] + pyruvate</text>
        <dbReference type="Rhea" id="RHEA:23880"/>
        <dbReference type="Rhea" id="RHEA-COMP:9745"/>
        <dbReference type="Rhea" id="RHEA-COMP:9746"/>
        <dbReference type="ChEBI" id="CHEBI:15361"/>
        <dbReference type="ChEBI" id="CHEBI:29979"/>
        <dbReference type="ChEBI" id="CHEBI:58702"/>
        <dbReference type="ChEBI" id="CHEBI:64837"/>
        <dbReference type="EC" id="2.7.3.9"/>
    </reaction>
</comment>
<evidence type="ECO:0000256" key="3">
    <source>
        <dbReference type="ARBA" id="ARBA00002728"/>
    </source>
</evidence>
<evidence type="ECO:0000256" key="4">
    <source>
        <dbReference type="ARBA" id="ARBA00004496"/>
    </source>
</evidence>
<comment type="similarity">
    <text evidence="5 17">Belongs to the PEP-utilizing enzyme family.</text>
</comment>
<keyword evidence="14 17" id="KW-0418">Kinase</keyword>
<dbReference type="InterPro" id="IPR008279">
    <property type="entry name" value="PEP-util_enz_mobile_dom"/>
</dbReference>
<evidence type="ECO:0000256" key="5">
    <source>
        <dbReference type="ARBA" id="ARBA00007837"/>
    </source>
</evidence>
<dbReference type="InterPro" id="IPR023151">
    <property type="entry name" value="PEP_util_CS"/>
</dbReference>
<evidence type="ECO:0000256" key="8">
    <source>
        <dbReference type="ARBA" id="ARBA00022448"/>
    </source>
</evidence>
<dbReference type="Proteomes" id="UP000523955">
    <property type="component" value="Unassembled WGS sequence"/>
</dbReference>
<feature type="binding site" evidence="19">
    <location>
        <position position="341"/>
    </location>
    <ligand>
        <name>phosphoenolpyruvate</name>
        <dbReference type="ChEBI" id="CHEBI:58702"/>
    </ligand>
</feature>
<dbReference type="InterPro" id="IPR024692">
    <property type="entry name" value="PTS_EI"/>
</dbReference>
<dbReference type="Gene3D" id="3.20.20.60">
    <property type="entry name" value="Phosphoenolpyruvate-binding domains"/>
    <property type="match status" value="1"/>
</dbReference>
<dbReference type="SUPFAM" id="SSF47831">
    <property type="entry name" value="Enzyme I of the PEP:sugar phosphotransferase system HPr-binding (sub)domain"/>
    <property type="match status" value="1"/>
</dbReference>
<dbReference type="InterPro" id="IPR050499">
    <property type="entry name" value="PEP-utilizing_PTS_enzyme"/>
</dbReference>
<dbReference type="SUPFAM" id="SSF51621">
    <property type="entry name" value="Phosphoenolpyruvate/pyruvate domain"/>
    <property type="match status" value="1"/>
</dbReference>
<dbReference type="InterPro" id="IPR036618">
    <property type="entry name" value="PtsI_HPr-bd_sf"/>
</dbReference>
<keyword evidence="13 17" id="KW-0479">Metal-binding</keyword>
<feature type="binding site" evidence="20">
    <location>
        <position position="429"/>
    </location>
    <ligand>
        <name>Mg(2+)</name>
        <dbReference type="ChEBI" id="CHEBI:18420"/>
    </ligand>
</feature>
<dbReference type="PANTHER" id="PTHR46244">
    <property type="entry name" value="PHOSPHOENOLPYRUVATE-PROTEIN PHOSPHOTRANSFERASE"/>
    <property type="match status" value="1"/>
</dbReference>
<dbReference type="Gene3D" id="1.10.274.10">
    <property type="entry name" value="PtsI, HPr-binding domain"/>
    <property type="match status" value="1"/>
</dbReference>
<dbReference type="GO" id="GO:0005737">
    <property type="term" value="C:cytoplasm"/>
    <property type="evidence" value="ECO:0007669"/>
    <property type="project" value="UniProtKB-SubCell"/>
</dbReference>
<evidence type="ECO:0000256" key="19">
    <source>
        <dbReference type="PIRSR" id="PIRSR000732-2"/>
    </source>
</evidence>
<dbReference type="PROSITE" id="PS00742">
    <property type="entry name" value="PEP_ENZYMES_2"/>
    <property type="match status" value="1"/>
</dbReference>
<evidence type="ECO:0000256" key="1">
    <source>
        <dbReference type="ARBA" id="ARBA00000683"/>
    </source>
</evidence>
<protein>
    <recommendedName>
        <fullName evidence="7 17">Phosphoenolpyruvate-protein phosphotransferase</fullName>
        <ecNumber evidence="6 17">2.7.3.9</ecNumber>
    </recommendedName>
    <alternativeName>
        <fullName evidence="16 17">Phosphotransferase system, enzyme I</fullName>
    </alternativeName>
</protein>
<dbReference type="InterPro" id="IPR000121">
    <property type="entry name" value="PEP_util_C"/>
</dbReference>
<evidence type="ECO:0000256" key="9">
    <source>
        <dbReference type="ARBA" id="ARBA00022490"/>
    </source>
</evidence>
<dbReference type="InterPro" id="IPR006318">
    <property type="entry name" value="PTS_EI-like"/>
</dbReference>
<keyword evidence="11 17" id="KW-0808">Transferase</keyword>
<dbReference type="GO" id="GO:0009401">
    <property type="term" value="P:phosphoenolpyruvate-dependent sugar phosphotransferase system"/>
    <property type="evidence" value="ECO:0007669"/>
    <property type="project" value="UniProtKB-KW"/>
</dbReference>
<evidence type="ECO:0000256" key="14">
    <source>
        <dbReference type="ARBA" id="ARBA00022777"/>
    </source>
</evidence>
<evidence type="ECO:0000256" key="7">
    <source>
        <dbReference type="ARBA" id="ARBA00016544"/>
    </source>
</evidence>
<dbReference type="SUPFAM" id="SSF52009">
    <property type="entry name" value="Phosphohistidine domain"/>
    <property type="match status" value="1"/>
</dbReference>
<dbReference type="Gene3D" id="3.50.30.10">
    <property type="entry name" value="Phosphohistidine domain"/>
    <property type="match status" value="1"/>
</dbReference>
<feature type="binding site" evidence="20">
    <location>
        <position position="453"/>
    </location>
    <ligand>
        <name>Mg(2+)</name>
        <dbReference type="ChEBI" id="CHEBI:18420"/>
    </ligand>
</feature>
<dbReference type="InterPro" id="IPR008731">
    <property type="entry name" value="PTS_EIN"/>
</dbReference>
<dbReference type="PIRSF" id="PIRSF000732">
    <property type="entry name" value="PTS_enzyme_I"/>
    <property type="match status" value="1"/>
</dbReference>
<accession>A0A7X0V9Z4</accession>
<dbReference type="PANTHER" id="PTHR46244:SF3">
    <property type="entry name" value="PHOSPHOENOLPYRUVATE-PROTEIN PHOSPHOTRANSFERASE"/>
    <property type="match status" value="1"/>
</dbReference>
<name>A0A7X0V9Z4_9ACTN</name>
<evidence type="ECO:0000259" key="23">
    <source>
        <dbReference type="Pfam" id="PF05524"/>
    </source>
</evidence>
<keyword evidence="15 17" id="KW-0460">Magnesium</keyword>
<dbReference type="NCBIfam" id="TIGR01417">
    <property type="entry name" value="PTS_I_fam"/>
    <property type="match status" value="1"/>
</dbReference>
<proteinExistence type="inferred from homology"/>
<dbReference type="PROSITE" id="PS00370">
    <property type="entry name" value="PEP_ENZYMES_PHOS_SITE"/>
    <property type="match status" value="1"/>
</dbReference>
<dbReference type="EC" id="2.7.3.9" evidence="6 17"/>
<feature type="domain" description="Phosphotransferase system enzyme I N-terminal" evidence="23">
    <location>
        <begin position="14"/>
        <end position="134"/>
    </location>
</feature>
<organism evidence="24 25">
    <name type="scientific">Nocardioides luti</name>
    <dbReference type="NCBI Taxonomy" id="2761101"/>
    <lineage>
        <taxon>Bacteria</taxon>
        <taxon>Bacillati</taxon>
        <taxon>Actinomycetota</taxon>
        <taxon>Actinomycetes</taxon>
        <taxon>Propionibacteriales</taxon>
        <taxon>Nocardioidaceae</taxon>
        <taxon>Nocardioides</taxon>
    </lineage>
</organism>
<feature type="binding site" evidence="19">
    <location>
        <position position="299"/>
    </location>
    <ligand>
        <name>phosphoenolpyruvate</name>
        <dbReference type="ChEBI" id="CHEBI:58702"/>
    </ligand>
</feature>
<feature type="active site" description="Tele-phosphohistidine intermediate" evidence="18">
    <location>
        <position position="197"/>
    </location>
</feature>
<dbReference type="EMBL" id="JACKXE010000001">
    <property type="protein sequence ID" value="MBB6626487.1"/>
    <property type="molecule type" value="Genomic_DNA"/>
</dbReference>
<reference evidence="24 25" key="1">
    <citation type="submission" date="2020-08" db="EMBL/GenBank/DDBJ databases">
        <authorList>
            <person name="Seo M.-J."/>
        </authorList>
    </citation>
    <scope>NUCLEOTIDE SEQUENCE [LARGE SCALE GENOMIC DNA]</scope>
    <source>
        <strain evidence="24 25">KIGAM211</strain>
    </source>
</reference>
<feature type="binding site" evidence="19">
    <location>
        <begin position="452"/>
        <end position="453"/>
    </location>
    <ligand>
        <name>phosphoenolpyruvate</name>
        <dbReference type="ChEBI" id="CHEBI:58702"/>
    </ligand>
</feature>
<dbReference type="InterPro" id="IPR015813">
    <property type="entry name" value="Pyrv/PenolPyrv_kinase-like_dom"/>
</dbReference>
<comment type="cofactor">
    <cofactor evidence="2 17 20">
        <name>Mg(2+)</name>
        <dbReference type="ChEBI" id="CHEBI:18420"/>
    </cofactor>
</comment>
<evidence type="ECO:0000256" key="12">
    <source>
        <dbReference type="ARBA" id="ARBA00022683"/>
    </source>
</evidence>
<dbReference type="InterPro" id="IPR036637">
    <property type="entry name" value="Phosphohistidine_dom_sf"/>
</dbReference>
<feature type="domain" description="PEP-utilising enzyme mobile" evidence="21">
    <location>
        <begin position="163"/>
        <end position="232"/>
    </location>
</feature>
<dbReference type="RefSeq" id="WP_185251755.1">
    <property type="nucleotide sequence ID" value="NZ_JACKXE010000001.1"/>
</dbReference>
<evidence type="ECO:0000259" key="22">
    <source>
        <dbReference type="Pfam" id="PF02896"/>
    </source>
</evidence>
<keyword evidence="10 17" id="KW-0762">Sugar transport</keyword>
<dbReference type="AlphaFoldDB" id="A0A7X0V9Z4"/>
<keyword evidence="24" id="KW-0670">Pyruvate</keyword>
<gene>
    <name evidence="24" type="primary">ptsP</name>
    <name evidence="24" type="ORF">H5V45_04035</name>
</gene>
<sequence length="569" mass="57936">MVTASDATASSLLHGTPVVPGVAHGPALVARSEVSPDAVARFGDGGFADVDAALAAYDDAIVAVAEGFEAKAARASGAAAQVLTASAGLARDKGLRGAVRKQLRAGDHLVASVHAAVDQFAGIFTNMGGLMAERVTDLHDIERRVTAQLVGEPEPGVPTPKVPSVLVAEDLAPADTAGLDPALVLALVTERGGPTSHTAIIARQLAIPCVVGTAGAMEIPGGTRLLVDGTAGTVEREPDAARADELVATDRTARAALAEWAGPGVTADGTPVKILANVADGESARSASEAPVEGVGLFRTELCFLNRKDEPSVEEQAEIYGQVLAAFTAAEGGKERYVVVRTLDAGSDKPVAFATHVGEENPALGVRGLRLSFSNPALLDRQLDGIAAAARATGTETWVMAPMVATVAEAAEFADKVRGRGLKAGVMVEVPSAALLAHRMLEVVDFLSIGTNDLTQYTMAADRMATDLAHLTDPWQPAVLQLIAITAEAGRRAGKPVGVCGEAAADPLLACALVGMGITSLSMAAAAVRPVGARLATVGMDLCEDAAEAALAASDPRAAREAVLAVLEG</sequence>
<evidence type="ECO:0000256" key="17">
    <source>
        <dbReference type="PIRNR" id="PIRNR000732"/>
    </source>
</evidence>
<dbReference type="GO" id="GO:0016301">
    <property type="term" value="F:kinase activity"/>
    <property type="evidence" value="ECO:0007669"/>
    <property type="project" value="UniProtKB-KW"/>
</dbReference>
<evidence type="ECO:0000256" key="6">
    <source>
        <dbReference type="ARBA" id="ARBA00012232"/>
    </source>
</evidence>
<evidence type="ECO:0000256" key="13">
    <source>
        <dbReference type="ARBA" id="ARBA00022723"/>
    </source>
</evidence>
<evidence type="ECO:0000313" key="25">
    <source>
        <dbReference type="Proteomes" id="UP000523955"/>
    </source>
</evidence>
<evidence type="ECO:0000256" key="16">
    <source>
        <dbReference type="ARBA" id="ARBA00033235"/>
    </source>
</evidence>
<dbReference type="Pfam" id="PF02896">
    <property type="entry name" value="PEP-utilizers_C"/>
    <property type="match status" value="1"/>
</dbReference>
<dbReference type="Pfam" id="PF05524">
    <property type="entry name" value="PEP-utilisers_N"/>
    <property type="match status" value="1"/>
</dbReference>
<comment type="caution">
    <text evidence="24">The sequence shown here is derived from an EMBL/GenBank/DDBJ whole genome shotgun (WGS) entry which is preliminary data.</text>
</comment>
<dbReference type="InterPro" id="IPR040442">
    <property type="entry name" value="Pyrv_kinase-like_dom_sf"/>
</dbReference>
<dbReference type="InterPro" id="IPR018274">
    <property type="entry name" value="PEP_util_AS"/>
</dbReference>
<keyword evidence="25" id="KW-1185">Reference proteome</keyword>
<evidence type="ECO:0000256" key="2">
    <source>
        <dbReference type="ARBA" id="ARBA00001946"/>
    </source>
</evidence>
<keyword evidence="8 17" id="KW-0813">Transport</keyword>
<evidence type="ECO:0000256" key="11">
    <source>
        <dbReference type="ARBA" id="ARBA00022679"/>
    </source>
</evidence>
<dbReference type="GO" id="GO:0046872">
    <property type="term" value="F:metal ion binding"/>
    <property type="evidence" value="ECO:0007669"/>
    <property type="project" value="UniProtKB-KW"/>
</dbReference>
<comment type="function">
    <text evidence="3 17">General (non sugar-specific) component of the phosphoenolpyruvate-dependent sugar phosphotransferase system (sugar PTS). This major carbohydrate active-transport system catalyzes the phosphorylation of incoming sugar substrates concomitantly with their translocation across the cell membrane. Enzyme I transfers the phosphoryl group from phosphoenolpyruvate (PEP) to the phosphoryl carrier protein (HPr).</text>
</comment>
<comment type="subcellular location">
    <subcellularLocation>
        <location evidence="4 17">Cytoplasm</location>
    </subcellularLocation>
</comment>
<keyword evidence="12 17" id="KW-0598">Phosphotransferase system</keyword>